<keyword evidence="3" id="KW-1003">Cell membrane</keyword>
<keyword evidence="9" id="KW-0472">Membrane</keyword>
<comment type="caution">
    <text evidence="11">The sequence shown here is derived from an EMBL/GenBank/DDBJ whole genome shotgun (WGS) entry which is preliminary data.</text>
</comment>
<dbReference type="InterPro" id="IPR027417">
    <property type="entry name" value="P-loop_NTPase"/>
</dbReference>
<dbReference type="PANTHER" id="PTHR43790">
    <property type="entry name" value="CARBOHYDRATE TRANSPORT ATP-BINDING PROTEIN MG119-RELATED"/>
    <property type="match status" value="1"/>
</dbReference>
<evidence type="ECO:0000256" key="1">
    <source>
        <dbReference type="ARBA" id="ARBA00004202"/>
    </source>
</evidence>
<evidence type="ECO:0000313" key="12">
    <source>
        <dbReference type="Proteomes" id="UP000674938"/>
    </source>
</evidence>
<proteinExistence type="predicted"/>
<dbReference type="SUPFAM" id="SSF52540">
    <property type="entry name" value="P-loop containing nucleoside triphosphate hydrolases"/>
    <property type="match status" value="2"/>
</dbReference>
<reference evidence="11" key="1">
    <citation type="submission" date="2020-12" db="EMBL/GenBank/DDBJ databases">
        <title>Vagococcus allomyrinae sp. nov. and Enterococcus lavae sp. nov., isolated from the larvae of Allomyrina dichotoma.</title>
        <authorList>
            <person name="Lee S.D."/>
        </authorList>
    </citation>
    <scope>NUCLEOTIDE SEQUENCE</scope>
    <source>
        <strain evidence="11">BWB3-3</strain>
    </source>
</reference>
<dbReference type="CDD" id="cd03216">
    <property type="entry name" value="ABC_Carb_Monos_I"/>
    <property type="match status" value="1"/>
</dbReference>
<keyword evidence="6" id="KW-0547">Nucleotide-binding</keyword>
<comment type="subcellular location">
    <subcellularLocation>
        <location evidence="1">Cell membrane</location>
        <topology evidence="1">Peripheral membrane protein</topology>
    </subcellularLocation>
</comment>
<evidence type="ECO:0000256" key="3">
    <source>
        <dbReference type="ARBA" id="ARBA00022475"/>
    </source>
</evidence>
<evidence type="ECO:0000259" key="10">
    <source>
        <dbReference type="PROSITE" id="PS50893"/>
    </source>
</evidence>
<keyword evidence="8" id="KW-1278">Translocase</keyword>
<name>A0A940P6I4_9ENTE</name>
<dbReference type="SMART" id="SM00382">
    <property type="entry name" value="AAA"/>
    <property type="match status" value="2"/>
</dbReference>
<dbReference type="EMBL" id="JAEEGA010000001">
    <property type="protein sequence ID" value="MBP1039384.1"/>
    <property type="molecule type" value="Genomic_DNA"/>
</dbReference>
<dbReference type="CDD" id="cd03215">
    <property type="entry name" value="ABC_Carb_Monos_II"/>
    <property type="match status" value="1"/>
</dbReference>
<dbReference type="Gene3D" id="3.40.50.300">
    <property type="entry name" value="P-loop containing nucleotide triphosphate hydrolases"/>
    <property type="match status" value="2"/>
</dbReference>
<dbReference type="Pfam" id="PF00005">
    <property type="entry name" value="ABC_tran"/>
    <property type="match status" value="2"/>
</dbReference>
<gene>
    <name evidence="11" type="ORF">I6N95_00050</name>
</gene>
<dbReference type="InterPro" id="IPR050107">
    <property type="entry name" value="ABC_carbohydrate_import_ATPase"/>
</dbReference>
<evidence type="ECO:0000256" key="2">
    <source>
        <dbReference type="ARBA" id="ARBA00022448"/>
    </source>
</evidence>
<accession>A0A940P6I4</accession>
<keyword evidence="7 11" id="KW-0067">ATP-binding</keyword>
<dbReference type="InterPro" id="IPR017871">
    <property type="entry name" value="ABC_transporter-like_CS"/>
</dbReference>
<dbReference type="InterPro" id="IPR003439">
    <property type="entry name" value="ABC_transporter-like_ATP-bd"/>
</dbReference>
<evidence type="ECO:0000256" key="6">
    <source>
        <dbReference type="ARBA" id="ARBA00022741"/>
    </source>
</evidence>
<dbReference type="GO" id="GO:0005886">
    <property type="term" value="C:plasma membrane"/>
    <property type="evidence" value="ECO:0007669"/>
    <property type="project" value="UniProtKB-SubCell"/>
</dbReference>
<dbReference type="PROSITE" id="PS50893">
    <property type="entry name" value="ABC_TRANSPORTER_2"/>
    <property type="match status" value="2"/>
</dbReference>
<dbReference type="PROSITE" id="PS00211">
    <property type="entry name" value="ABC_TRANSPORTER_1"/>
    <property type="match status" value="1"/>
</dbReference>
<dbReference type="Proteomes" id="UP000674938">
    <property type="component" value="Unassembled WGS sequence"/>
</dbReference>
<sequence>MKTEPILEMKQISKQFGPVKALKGVNFDLYRGEVHALMGENGAGKSTLMKVLTGIYPRDGGQIIYQGQEIAFKLPKEAMDQGVVIVHQELNMINHLTVAQNIFIGRENLKFGLFTTDETINRQAQELFALLNIEINPKELVGNLTVGKQQMVEIAKAISMNAKVIVFDEPTAALTESEIKELFKIIDDLREKGIGVIYISHRMDEINQITDRVTVMRDGEYVGTLMTKASTKDDIISMMVGRVIYEDPKSQSNVSEGAEVVLEVKGLNKGRQVIGLNFTLRKGEILGVSGLMGAGRTEMARLIFGADTRDSGDIEIHGKPVVIKKPADAVQHGIGYLSEDRKRYGVVVDMSIANNTVLTCLDRYSHGMLINEQKLVKKSDEYVKALGTKTPSSQQLVRNLSGGNQQKVVIAKWLEQDSEILIFDEPTRGIDVGAKNEIYKLMNELAAQGKSIIMISSELTEILRMSDRIMVMCEGRKTGELDISEASQEKILHYATLRNGGDVDVRTSTK</sequence>
<dbReference type="InterPro" id="IPR003593">
    <property type="entry name" value="AAA+_ATPase"/>
</dbReference>
<keyword evidence="5" id="KW-0677">Repeat</keyword>
<dbReference type="AlphaFoldDB" id="A0A940P6I4"/>
<evidence type="ECO:0000256" key="9">
    <source>
        <dbReference type="ARBA" id="ARBA00023136"/>
    </source>
</evidence>
<keyword evidence="4" id="KW-0762">Sugar transport</keyword>
<evidence type="ECO:0000256" key="7">
    <source>
        <dbReference type="ARBA" id="ARBA00022840"/>
    </source>
</evidence>
<evidence type="ECO:0000256" key="5">
    <source>
        <dbReference type="ARBA" id="ARBA00022737"/>
    </source>
</evidence>
<dbReference type="PANTHER" id="PTHR43790:SF3">
    <property type="entry name" value="D-ALLOSE IMPORT ATP-BINDING PROTEIN ALSA-RELATED"/>
    <property type="match status" value="1"/>
</dbReference>
<dbReference type="GO" id="GO:0016887">
    <property type="term" value="F:ATP hydrolysis activity"/>
    <property type="evidence" value="ECO:0007669"/>
    <property type="project" value="InterPro"/>
</dbReference>
<protein>
    <submittedName>
        <fullName evidence="11">Sugar ABC transporter ATP-binding protein</fullName>
    </submittedName>
</protein>
<dbReference type="FunFam" id="3.40.50.300:FF:000127">
    <property type="entry name" value="Ribose import ATP-binding protein RbsA"/>
    <property type="match status" value="1"/>
</dbReference>
<evidence type="ECO:0000313" key="11">
    <source>
        <dbReference type="EMBL" id="MBP1039384.1"/>
    </source>
</evidence>
<evidence type="ECO:0000256" key="8">
    <source>
        <dbReference type="ARBA" id="ARBA00022967"/>
    </source>
</evidence>
<keyword evidence="12" id="KW-1185">Reference proteome</keyword>
<keyword evidence="2" id="KW-0813">Transport</keyword>
<dbReference type="RefSeq" id="WP_209524292.1">
    <property type="nucleotide sequence ID" value="NZ_JAEEGA010000001.1"/>
</dbReference>
<dbReference type="GO" id="GO:0005524">
    <property type="term" value="F:ATP binding"/>
    <property type="evidence" value="ECO:0007669"/>
    <property type="project" value="UniProtKB-KW"/>
</dbReference>
<evidence type="ECO:0000256" key="4">
    <source>
        <dbReference type="ARBA" id="ARBA00022597"/>
    </source>
</evidence>
<organism evidence="11 12">
    <name type="scientific">Vagococcus allomyrinae</name>
    <dbReference type="NCBI Taxonomy" id="2794353"/>
    <lineage>
        <taxon>Bacteria</taxon>
        <taxon>Bacillati</taxon>
        <taxon>Bacillota</taxon>
        <taxon>Bacilli</taxon>
        <taxon>Lactobacillales</taxon>
        <taxon>Enterococcaceae</taxon>
        <taxon>Vagococcus</taxon>
    </lineage>
</organism>
<feature type="domain" description="ABC transporter" evidence="10">
    <location>
        <begin position="7"/>
        <end position="243"/>
    </location>
</feature>
<feature type="domain" description="ABC transporter" evidence="10">
    <location>
        <begin position="255"/>
        <end position="499"/>
    </location>
</feature>